<dbReference type="Gene3D" id="2.60.40.1470">
    <property type="entry name" value="ApaG domain"/>
    <property type="match status" value="1"/>
</dbReference>
<keyword evidence="7" id="KW-1185">Reference proteome</keyword>
<dbReference type="NCBIfam" id="NF003967">
    <property type="entry name" value="PRK05461.1"/>
    <property type="match status" value="1"/>
</dbReference>
<gene>
    <name evidence="2 6" type="primary">apaG</name>
    <name evidence="6" type="ORF">FA869_03595</name>
    <name evidence="5" type="ORF">SAMN04487855_1234</name>
    <name evidence="4" type="ORF">SAMN05216589_0390</name>
</gene>
<dbReference type="InterPro" id="IPR023065">
    <property type="entry name" value="Uncharacterised_ApaG"/>
</dbReference>
<evidence type="ECO:0000313" key="4">
    <source>
        <dbReference type="EMBL" id="SER38404.1"/>
    </source>
</evidence>
<feature type="domain" description="ApaG" evidence="3">
    <location>
        <begin position="3"/>
        <end position="127"/>
    </location>
</feature>
<evidence type="ECO:0000313" key="5">
    <source>
        <dbReference type="EMBL" id="SFL79048.1"/>
    </source>
</evidence>
<evidence type="ECO:0000313" key="8">
    <source>
        <dbReference type="Proteomes" id="UP000186904"/>
    </source>
</evidence>
<dbReference type="EMBL" id="SWAV01000001">
    <property type="protein sequence ID" value="TKA93271.1"/>
    <property type="molecule type" value="Genomic_DNA"/>
</dbReference>
<dbReference type="InterPro" id="IPR007474">
    <property type="entry name" value="ApaG_domain"/>
</dbReference>
<dbReference type="Proteomes" id="UP000305198">
    <property type="component" value="Unassembled WGS sequence"/>
</dbReference>
<evidence type="ECO:0000313" key="6">
    <source>
        <dbReference type="EMBL" id="TKA93271.1"/>
    </source>
</evidence>
<evidence type="ECO:0000259" key="3">
    <source>
        <dbReference type="PROSITE" id="PS51087"/>
    </source>
</evidence>
<dbReference type="STRING" id="653930.SAMN05216589_0390"/>
<dbReference type="PANTHER" id="PTHR47191:SF2">
    <property type="entry name" value="OS05G0170800 PROTEIN"/>
    <property type="match status" value="1"/>
</dbReference>
<reference evidence="7 8" key="1">
    <citation type="submission" date="2016-10" db="EMBL/GenBank/DDBJ databases">
        <authorList>
            <person name="de Groot N.N."/>
        </authorList>
    </citation>
    <scope>NUCLEOTIDE SEQUENCE [LARGE SCALE GENOMIC DNA]</scope>
    <source>
        <strain evidence="5 7">CGMCC 1.9095</strain>
        <strain evidence="4 8">DSM 22558</strain>
    </source>
</reference>
<protein>
    <recommendedName>
        <fullName evidence="1 2">Protein ApaG</fullName>
    </recommendedName>
</protein>
<evidence type="ECO:0000313" key="9">
    <source>
        <dbReference type="Proteomes" id="UP000305198"/>
    </source>
</evidence>
<evidence type="ECO:0000256" key="1">
    <source>
        <dbReference type="ARBA" id="ARBA00017693"/>
    </source>
</evidence>
<dbReference type="PROSITE" id="PS51087">
    <property type="entry name" value="APAG"/>
    <property type="match status" value="1"/>
</dbReference>
<dbReference type="InterPro" id="IPR050718">
    <property type="entry name" value="ApaG-like"/>
</dbReference>
<dbReference type="HAMAP" id="MF_00791">
    <property type="entry name" value="ApaG"/>
    <property type="match status" value="1"/>
</dbReference>
<dbReference type="AlphaFoldDB" id="A0A031MHP3"/>
<dbReference type="Proteomes" id="UP000186904">
    <property type="component" value="Unassembled WGS sequence"/>
</dbReference>
<organism evidence="6 9">
    <name type="scientific">Halopseudomonas bauzanensis</name>
    <dbReference type="NCBI Taxonomy" id="653930"/>
    <lineage>
        <taxon>Bacteria</taxon>
        <taxon>Pseudomonadati</taxon>
        <taxon>Pseudomonadota</taxon>
        <taxon>Gammaproteobacteria</taxon>
        <taxon>Pseudomonadales</taxon>
        <taxon>Pseudomonadaceae</taxon>
        <taxon>Halopseudomonas</taxon>
    </lineage>
</organism>
<evidence type="ECO:0000313" key="7">
    <source>
        <dbReference type="Proteomes" id="UP000186599"/>
    </source>
</evidence>
<proteinExistence type="inferred from homology"/>
<accession>A0A031MHP3</accession>
<dbReference type="Pfam" id="PF04379">
    <property type="entry name" value="DUF525"/>
    <property type="match status" value="1"/>
</dbReference>
<dbReference type="SUPFAM" id="SSF110069">
    <property type="entry name" value="ApaG-like"/>
    <property type="match status" value="1"/>
</dbReference>
<dbReference type="Proteomes" id="UP000186599">
    <property type="component" value="Unassembled WGS sequence"/>
</dbReference>
<dbReference type="RefSeq" id="WP_036989142.1">
    <property type="nucleotide sequence ID" value="NZ_FOGN01000001.1"/>
</dbReference>
<dbReference type="InterPro" id="IPR036767">
    <property type="entry name" value="ApaG_sf"/>
</dbReference>
<dbReference type="OrthoDB" id="9795226at2"/>
<sequence>MTDSRLQNILVEAQTRYLNEQSDPAQNRFAFAYTITIRNAGQVAAQLLDRHWVITDGNGKVQEVRGPGVVGEQPLIEPGASYTYTSGCLLETPVGSMQGSYGMRSANGEEFRAPVAVFRLARPNALN</sequence>
<name>A0A031MHP3_9GAMM</name>
<evidence type="ECO:0000256" key="2">
    <source>
        <dbReference type="HAMAP-Rule" id="MF_00791"/>
    </source>
</evidence>
<dbReference type="EMBL" id="FOGN01000001">
    <property type="protein sequence ID" value="SER38404.1"/>
    <property type="molecule type" value="Genomic_DNA"/>
</dbReference>
<dbReference type="EMBL" id="FOUA01000001">
    <property type="protein sequence ID" value="SFL79048.1"/>
    <property type="molecule type" value="Genomic_DNA"/>
</dbReference>
<reference evidence="6 9" key="2">
    <citation type="submission" date="2019-04" db="EMBL/GenBank/DDBJ databases">
        <title>Crypto-aerobic microbial life in anoxic (sulfidic) marine sediments.</title>
        <authorList>
            <person name="Bhattacharya S."/>
            <person name="Roy C."/>
            <person name="Mondal N."/>
            <person name="Sarkar J."/>
            <person name="Mandal S."/>
            <person name="Rameez M.J."/>
            <person name="Ghosh W."/>
        </authorList>
    </citation>
    <scope>NUCLEOTIDE SEQUENCE [LARGE SCALE GENOMIC DNA]</scope>
    <source>
        <strain evidence="6 9">SBBB</strain>
    </source>
</reference>
<dbReference type="PANTHER" id="PTHR47191">
    <property type="entry name" value="OS05G0170800 PROTEIN"/>
    <property type="match status" value="1"/>
</dbReference>